<dbReference type="InterPro" id="IPR006860">
    <property type="entry name" value="FecR"/>
</dbReference>
<evidence type="ECO:0000313" key="5">
    <source>
        <dbReference type="Proteomes" id="UP001172083"/>
    </source>
</evidence>
<evidence type="ECO:0000313" key="4">
    <source>
        <dbReference type="EMBL" id="MDN5216657.1"/>
    </source>
</evidence>
<dbReference type="Proteomes" id="UP001172083">
    <property type="component" value="Unassembled WGS sequence"/>
</dbReference>
<dbReference type="RefSeq" id="WP_346761995.1">
    <property type="nucleotide sequence ID" value="NZ_JAUJEB010000010.1"/>
</dbReference>
<name>A0ABT8LFT8_9BACT</name>
<keyword evidence="1" id="KW-1133">Transmembrane helix</keyword>
<dbReference type="PANTHER" id="PTHR30273">
    <property type="entry name" value="PERIPLASMIC SIGNAL SENSOR AND SIGMA FACTOR ACTIVATOR FECR-RELATED"/>
    <property type="match status" value="1"/>
</dbReference>
<dbReference type="EMBL" id="JAUJEB010000010">
    <property type="protein sequence ID" value="MDN5216657.1"/>
    <property type="molecule type" value="Genomic_DNA"/>
</dbReference>
<keyword evidence="1" id="KW-0472">Membrane</keyword>
<dbReference type="Gene3D" id="3.55.50.30">
    <property type="match status" value="1"/>
</dbReference>
<proteinExistence type="predicted"/>
<feature type="domain" description="Protein FecR C-terminal" evidence="3">
    <location>
        <begin position="267"/>
        <end position="334"/>
    </location>
</feature>
<accession>A0ABT8LFT8</accession>
<evidence type="ECO:0000256" key="1">
    <source>
        <dbReference type="SAM" id="Phobius"/>
    </source>
</evidence>
<feature type="domain" description="FecR protein" evidence="2">
    <location>
        <begin position="136"/>
        <end position="225"/>
    </location>
</feature>
<organism evidence="4 5">
    <name type="scientific">Agaribacillus aureus</name>
    <dbReference type="NCBI Taxonomy" id="3051825"/>
    <lineage>
        <taxon>Bacteria</taxon>
        <taxon>Pseudomonadati</taxon>
        <taxon>Bacteroidota</taxon>
        <taxon>Cytophagia</taxon>
        <taxon>Cytophagales</taxon>
        <taxon>Splendidivirgaceae</taxon>
        <taxon>Agaribacillus</taxon>
    </lineage>
</organism>
<dbReference type="InterPro" id="IPR032508">
    <property type="entry name" value="FecR_C"/>
</dbReference>
<sequence length="339" mass="39090">MAYQDFKVDDFLKDAFFIDWVRNESFEADQFWKDWMQKNPDRVKTLLAAKQIAISINYKSAKKLTNEEFAQILAGALKDTTPYARRRRLVKQQHWIRQLVASVLLLLTIGTVYWLQHNYQAKTAQTTKFITKANPKGQKTTFKLSDSTSVILNAKSAIKFPEVFSDEEKVVYLEGDAFFEVANDQSRPFKVINGRVIIRVLGTSFYVKGDSIRREVQVALVHGKISVTDDKGYSAVLLPGEMLNYSPEDIEKTAFDYDQIIGWVHNKLVFHNATSREVINRLESWYGVDLIADEPIFEGRYSGSFENETLKNVLDDIKFTSSFQYRIDDKKVIIKHAKP</sequence>
<keyword evidence="5" id="KW-1185">Reference proteome</keyword>
<dbReference type="PANTHER" id="PTHR30273:SF2">
    <property type="entry name" value="PROTEIN FECR"/>
    <property type="match status" value="1"/>
</dbReference>
<dbReference type="PIRSF" id="PIRSF018266">
    <property type="entry name" value="FecR"/>
    <property type="match status" value="1"/>
</dbReference>
<gene>
    <name evidence="4" type="ORF">QQ020_31600</name>
</gene>
<protein>
    <submittedName>
        <fullName evidence="4">DUF4974 domain-containing protein</fullName>
    </submittedName>
</protein>
<keyword evidence="1" id="KW-0812">Transmembrane</keyword>
<evidence type="ECO:0000259" key="3">
    <source>
        <dbReference type="Pfam" id="PF16344"/>
    </source>
</evidence>
<dbReference type="InterPro" id="IPR012373">
    <property type="entry name" value="Ferrdict_sens_TM"/>
</dbReference>
<comment type="caution">
    <text evidence="4">The sequence shown here is derived from an EMBL/GenBank/DDBJ whole genome shotgun (WGS) entry which is preliminary data.</text>
</comment>
<dbReference type="Gene3D" id="2.60.120.1440">
    <property type="match status" value="1"/>
</dbReference>
<reference evidence="4" key="1">
    <citation type="submission" date="2023-06" db="EMBL/GenBank/DDBJ databases">
        <title>Genomic of Agaribacillus aureum.</title>
        <authorList>
            <person name="Wang G."/>
        </authorList>
    </citation>
    <scope>NUCLEOTIDE SEQUENCE</scope>
    <source>
        <strain evidence="4">BMA12</strain>
    </source>
</reference>
<dbReference type="Pfam" id="PF16344">
    <property type="entry name" value="FecR_C"/>
    <property type="match status" value="1"/>
</dbReference>
<feature type="transmembrane region" description="Helical" evidence="1">
    <location>
        <begin position="95"/>
        <end position="115"/>
    </location>
</feature>
<evidence type="ECO:0000259" key="2">
    <source>
        <dbReference type="Pfam" id="PF04773"/>
    </source>
</evidence>
<dbReference type="Pfam" id="PF04773">
    <property type="entry name" value="FecR"/>
    <property type="match status" value="1"/>
</dbReference>